<dbReference type="Proteomes" id="UP000078437">
    <property type="component" value="Chromosome"/>
</dbReference>
<dbReference type="SUPFAM" id="SSF53448">
    <property type="entry name" value="Nucleotide-diphospho-sugar transferases"/>
    <property type="match status" value="1"/>
</dbReference>
<reference evidence="12" key="2">
    <citation type="submission" date="2016-01" db="EMBL/GenBank/DDBJ databases">
        <title>Complete genome sequence of Agromyces aureus AR33T and comparison with related organisms.</title>
        <authorList>
            <person name="Corretto E."/>
            <person name="Antonielli L."/>
            <person name="Sessitsch A."/>
            <person name="Brader G."/>
        </authorList>
    </citation>
    <scope>NUCLEOTIDE SEQUENCE [LARGE SCALE GENOMIC DNA]</scope>
    <source>
        <strain evidence="12">AR33</strain>
    </source>
</reference>
<protein>
    <recommendedName>
        <fullName evidence="9">4,4'-diaponeurosporenoate glycosyltransferase</fullName>
    </recommendedName>
</protein>
<dbReference type="GO" id="GO:0005886">
    <property type="term" value="C:plasma membrane"/>
    <property type="evidence" value="ECO:0007669"/>
    <property type="project" value="UniProtKB-SubCell"/>
</dbReference>
<dbReference type="STRING" id="453304.ATC03_10650"/>
<evidence type="ECO:0000256" key="7">
    <source>
        <dbReference type="ARBA" id="ARBA00037904"/>
    </source>
</evidence>
<comment type="similarity">
    <text evidence="8">Belongs to the glycosyltransferase 2 family. CrtQ subfamily.</text>
</comment>
<feature type="domain" description="Glycosyltransferase 2-like" evidence="10">
    <location>
        <begin position="1"/>
        <end position="151"/>
    </location>
</feature>
<dbReference type="CDD" id="cd00761">
    <property type="entry name" value="Glyco_tranf_GTA_type"/>
    <property type="match status" value="1"/>
</dbReference>
<dbReference type="Gene3D" id="3.90.550.10">
    <property type="entry name" value="Spore Coat Polysaccharide Biosynthesis Protein SpsA, Chain A"/>
    <property type="match status" value="1"/>
</dbReference>
<comment type="function">
    <text evidence="6">Catalyzes the glycosylation of 4,4'-diaponeurosporenoate, i.e. the esterification of glucose at the C1'' position with the carboxyl group of 4,4'-diaponeurosporenic acid, to form glycosyl-4,4'-diaponeurosporenoate. This is a step in the biosynthesis of staphyloxanthin, an orange pigment present in most staphylococci strains.</text>
</comment>
<comment type="pathway">
    <text evidence="7">Carotenoid biosynthesis; staphyloxanthin biosynthesis; staphyloxanthin from farnesyl diphosphate: step 4/5.</text>
</comment>
<dbReference type="GO" id="GO:0016757">
    <property type="term" value="F:glycosyltransferase activity"/>
    <property type="evidence" value="ECO:0007669"/>
    <property type="project" value="UniProtKB-KW"/>
</dbReference>
<comment type="subcellular location">
    <subcellularLocation>
        <location evidence="1">Cell membrane</location>
    </subcellularLocation>
</comment>
<dbReference type="PANTHER" id="PTHR43646:SF2">
    <property type="entry name" value="GLYCOSYLTRANSFERASE 2-LIKE DOMAIN-CONTAINING PROTEIN"/>
    <property type="match status" value="1"/>
</dbReference>
<evidence type="ECO:0000256" key="6">
    <source>
        <dbReference type="ARBA" id="ARBA00037281"/>
    </source>
</evidence>
<evidence type="ECO:0000256" key="8">
    <source>
        <dbReference type="ARBA" id="ARBA00038120"/>
    </source>
</evidence>
<keyword evidence="12" id="KW-1185">Reference proteome</keyword>
<accession>A0A191WKK6</accession>
<evidence type="ECO:0000313" key="12">
    <source>
        <dbReference type="Proteomes" id="UP000078437"/>
    </source>
</evidence>
<keyword evidence="3" id="KW-0328">Glycosyltransferase</keyword>
<evidence type="ECO:0000256" key="3">
    <source>
        <dbReference type="ARBA" id="ARBA00022676"/>
    </source>
</evidence>
<keyword evidence="4" id="KW-0808">Transferase</keyword>
<dbReference type="PANTHER" id="PTHR43646">
    <property type="entry name" value="GLYCOSYLTRANSFERASE"/>
    <property type="match status" value="1"/>
</dbReference>
<proteinExistence type="inferred from homology"/>
<evidence type="ECO:0000256" key="4">
    <source>
        <dbReference type="ARBA" id="ARBA00022679"/>
    </source>
</evidence>
<reference evidence="11 12" key="1">
    <citation type="journal article" date="2016" name="Int. J. Syst. Evol. Microbiol.">
        <title>Agromyces aureus sp. nov., isolated from the rhizosphere of Salix caprea L. grown in a heavy-metal-contaminated soil.</title>
        <authorList>
            <person name="Corretto E."/>
            <person name="Antonielli L."/>
            <person name="Sessitsch A."/>
            <person name="Compant S."/>
            <person name="Gorfer M."/>
            <person name="Kuffner M."/>
            <person name="Brader G."/>
        </authorList>
    </citation>
    <scope>NUCLEOTIDE SEQUENCE [LARGE SCALE GENOMIC DNA]</scope>
    <source>
        <strain evidence="11 12">AR33</strain>
    </source>
</reference>
<dbReference type="KEGG" id="agy:ATC03_10650"/>
<evidence type="ECO:0000313" key="11">
    <source>
        <dbReference type="EMBL" id="ANJ28850.1"/>
    </source>
</evidence>
<evidence type="ECO:0000259" key="10">
    <source>
        <dbReference type="Pfam" id="PF00535"/>
    </source>
</evidence>
<dbReference type="AlphaFoldDB" id="A0A191WKK6"/>
<gene>
    <name evidence="11" type="ORF">ATC03_10650</name>
</gene>
<keyword evidence="5" id="KW-0472">Membrane</keyword>
<dbReference type="InterPro" id="IPR001173">
    <property type="entry name" value="Glyco_trans_2-like"/>
</dbReference>
<evidence type="ECO:0000256" key="9">
    <source>
        <dbReference type="ARBA" id="ARBA00040345"/>
    </source>
</evidence>
<evidence type="ECO:0000256" key="1">
    <source>
        <dbReference type="ARBA" id="ARBA00004236"/>
    </source>
</evidence>
<evidence type="ECO:0000256" key="5">
    <source>
        <dbReference type="ARBA" id="ARBA00023136"/>
    </source>
</evidence>
<dbReference type="InterPro" id="IPR029044">
    <property type="entry name" value="Nucleotide-diphossugar_trans"/>
</dbReference>
<dbReference type="EMBL" id="CP013979">
    <property type="protein sequence ID" value="ANJ28850.1"/>
    <property type="molecule type" value="Genomic_DNA"/>
</dbReference>
<dbReference type="Pfam" id="PF00535">
    <property type="entry name" value="Glycos_transf_2"/>
    <property type="match status" value="1"/>
</dbReference>
<keyword evidence="2" id="KW-1003">Cell membrane</keyword>
<sequence>MPVRDDAEALANCLAALRSQSLEPLEVIVVDNDSTDDTSEVARRYGARVVFESSPGIGVASAAGYDAARGDIIARLDADSIPSTHWVATIVSTFDRLENVAAITGPARFTDGPRWLRSPAAAVYLGSYFVITATALGHVPLFGSNLALRRRVWQLVRDDVHIHDSLTHDDLDLSFHVGVSHSVRLVRALRTGISIRPLSDGKGGLRWRRGLHTVVLHWPHDLPWLRIARRALLRARRLVAPRG</sequence>
<name>A0A191WKK6_9MICO</name>
<evidence type="ECO:0000256" key="2">
    <source>
        <dbReference type="ARBA" id="ARBA00022475"/>
    </source>
</evidence>
<organism evidence="11 12">
    <name type="scientific">Agromyces aureus</name>
    <dbReference type="NCBI Taxonomy" id="453304"/>
    <lineage>
        <taxon>Bacteria</taxon>
        <taxon>Bacillati</taxon>
        <taxon>Actinomycetota</taxon>
        <taxon>Actinomycetes</taxon>
        <taxon>Micrococcales</taxon>
        <taxon>Microbacteriaceae</taxon>
        <taxon>Agromyces</taxon>
    </lineage>
</organism>